<gene>
    <name evidence="5" type="ORF">NITHO_1980004</name>
</gene>
<dbReference type="InterPro" id="IPR001296">
    <property type="entry name" value="Glyco_trans_1"/>
</dbReference>
<dbReference type="Gene3D" id="3.40.50.2000">
    <property type="entry name" value="Glycogen Phosphorylase B"/>
    <property type="match status" value="2"/>
</dbReference>
<dbReference type="InterPro" id="IPR028098">
    <property type="entry name" value="Glyco_trans_4-like_N"/>
</dbReference>
<evidence type="ECO:0000313" key="5">
    <source>
        <dbReference type="EMBL" id="CCF83165.1"/>
    </source>
</evidence>
<dbReference type="RefSeq" id="WP_008476035.1">
    <property type="nucleotide sequence ID" value="NZ_CAGS01000110.1"/>
</dbReference>
<feature type="region of interest" description="Disordered" evidence="2">
    <location>
        <begin position="371"/>
        <end position="397"/>
    </location>
</feature>
<accession>I4EEQ3</accession>
<dbReference type="PANTHER" id="PTHR46401:SF2">
    <property type="entry name" value="GLYCOSYLTRANSFERASE WBBK-RELATED"/>
    <property type="match status" value="1"/>
</dbReference>
<dbReference type="PANTHER" id="PTHR46401">
    <property type="entry name" value="GLYCOSYLTRANSFERASE WBBK-RELATED"/>
    <property type="match status" value="1"/>
</dbReference>
<dbReference type="CDD" id="cd03809">
    <property type="entry name" value="GT4_MtfB-like"/>
    <property type="match status" value="1"/>
</dbReference>
<dbReference type="Pfam" id="PF00534">
    <property type="entry name" value="Glycos_transf_1"/>
    <property type="match status" value="1"/>
</dbReference>
<evidence type="ECO:0000256" key="1">
    <source>
        <dbReference type="ARBA" id="ARBA00022679"/>
    </source>
</evidence>
<reference evidence="5 6" key="1">
    <citation type="journal article" date="2012" name="ISME J.">
        <title>Nitrification expanded: discovery, physiology and genomics of a nitrite-oxidizing bacterium from the phylum Chloroflexi.</title>
        <authorList>
            <person name="Sorokin D.Y."/>
            <person name="Lucker S."/>
            <person name="Vejmelkova D."/>
            <person name="Kostrikina N.A."/>
            <person name="Kleerebezem R."/>
            <person name="Rijpstra W.I."/>
            <person name="Damste J.S."/>
            <person name="Le Paslier D."/>
            <person name="Muyzer G."/>
            <person name="Wagner M."/>
            <person name="van Loosdrecht M.C."/>
            <person name="Daims H."/>
        </authorList>
    </citation>
    <scope>NUCLEOTIDE SEQUENCE [LARGE SCALE GENOMIC DNA]</scope>
    <source>
        <strain evidence="6">none</strain>
    </source>
</reference>
<organism evidence="5 6">
    <name type="scientific">Nitrolancea hollandica Lb</name>
    <dbReference type="NCBI Taxonomy" id="1129897"/>
    <lineage>
        <taxon>Bacteria</taxon>
        <taxon>Pseudomonadati</taxon>
        <taxon>Thermomicrobiota</taxon>
        <taxon>Thermomicrobia</taxon>
        <taxon>Sphaerobacterales</taxon>
        <taxon>Sphaerobacterineae</taxon>
        <taxon>Sphaerobacteraceae</taxon>
        <taxon>Nitrolancea</taxon>
    </lineage>
</organism>
<dbReference type="EMBL" id="CAGS01000110">
    <property type="protein sequence ID" value="CCF83165.1"/>
    <property type="molecule type" value="Genomic_DNA"/>
</dbReference>
<keyword evidence="1 5" id="KW-0808">Transferase</keyword>
<dbReference type="GO" id="GO:0009103">
    <property type="term" value="P:lipopolysaccharide biosynthetic process"/>
    <property type="evidence" value="ECO:0007669"/>
    <property type="project" value="TreeGrafter"/>
</dbReference>
<dbReference type="Proteomes" id="UP000004221">
    <property type="component" value="Unassembled WGS sequence"/>
</dbReference>
<proteinExistence type="predicted"/>
<feature type="domain" description="Glycosyl transferase family 1" evidence="3">
    <location>
        <begin position="186"/>
        <end position="351"/>
    </location>
</feature>
<evidence type="ECO:0000259" key="4">
    <source>
        <dbReference type="Pfam" id="PF13439"/>
    </source>
</evidence>
<dbReference type="AlphaFoldDB" id="I4EEQ3"/>
<sequence length="397" mass="44078">MVSSPRMQLVNKSTSPRTGIGRYAHELECGLRDRGIDLRLAPLRSPALPIVSFGRRLGYDPEAFFRSYPLRADVLPGYITHLTTQTLGVLLLLQRLPRPVIVTVHDILPYLLRHDPELRVYRHSADRLMDLLAMRGLKRADHLIANSHFTKFTVVNTLGLPPDRVDVTYFGVDTARFQPAVVPDAFRARYHLPDGQPYVLYVGTEDPRKNLPALLRAVALARRDLPDLILLKVGAPAFTDQRARHMQLCWDLGIASAVRWIEEVPEADLPLFYNVADVFVFPSRYEGFGFPVLEALACGTPVVASHAGSIPELAGDAATLLDNPQPENFAREITRLIAGQRPDRDALMRQAARFRWDSTVQSTVRIAQSVGAGRQGCPIPRPASAEVDAHDENGAAP</sequence>
<dbReference type="OrthoDB" id="9806653at2"/>
<feature type="compositionally biased region" description="Basic and acidic residues" evidence="2">
    <location>
        <begin position="387"/>
        <end position="397"/>
    </location>
</feature>
<keyword evidence="6" id="KW-1185">Reference proteome</keyword>
<evidence type="ECO:0000256" key="2">
    <source>
        <dbReference type="SAM" id="MobiDB-lite"/>
    </source>
</evidence>
<evidence type="ECO:0000259" key="3">
    <source>
        <dbReference type="Pfam" id="PF00534"/>
    </source>
</evidence>
<dbReference type="GO" id="GO:0016757">
    <property type="term" value="F:glycosyltransferase activity"/>
    <property type="evidence" value="ECO:0007669"/>
    <property type="project" value="InterPro"/>
</dbReference>
<dbReference type="Pfam" id="PF13439">
    <property type="entry name" value="Glyco_transf_4"/>
    <property type="match status" value="1"/>
</dbReference>
<feature type="domain" description="Glycosyltransferase subfamily 4-like N-terminal" evidence="4">
    <location>
        <begin position="19"/>
        <end position="176"/>
    </location>
</feature>
<protein>
    <submittedName>
        <fullName evidence="5">Putative Glycosyl transferase group 1</fullName>
    </submittedName>
</protein>
<name>I4EEQ3_9BACT</name>
<comment type="caution">
    <text evidence="5">The sequence shown here is derived from an EMBL/GenBank/DDBJ whole genome shotgun (WGS) entry which is preliminary data.</text>
</comment>
<dbReference type="SUPFAM" id="SSF53756">
    <property type="entry name" value="UDP-Glycosyltransferase/glycogen phosphorylase"/>
    <property type="match status" value="1"/>
</dbReference>
<evidence type="ECO:0000313" key="6">
    <source>
        <dbReference type="Proteomes" id="UP000004221"/>
    </source>
</evidence>